<reference evidence="1 2" key="1">
    <citation type="submission" date="2018-11" db="EMBL/GenBank/DDBJ databases">
        <authorList>
            <consortium name="Pathogen Informatics"/>
        </authorList>
    </citation>
    <scope>NUCLEOTIDE SEQUENCE [LARGE SCALE GENOMIC DNA]</scope>
</reference>
<organism evidence="1 2">
    <name type="scientific">Taenia asiatica</name>
    <name type="common">Asian tapeworm</name>
    <dbReference type="NCBI Taxonomy" id="60517"/>
    <lineage>
        <taxon>Eukaryota</taxon>
        <taxon>Metazoa</taxon>
        <taxon>Spiralia</taxon>
        <taxon>Lophotrochozoa</taxon>
        <taxon>Platyhelminthes</taxon>
        <taxon>Cestoda</taxon>
        <taxon>Eucestoda</taxon>
        <taxon>Cyclophyllidea</taxon>
        <taxon>Taeniidae</taxon>
        <taxon>Taenia</taxon>
    </lineage>
</organism>
<evidence type="ECO:0000313" key="1">
    <source>
        <dbReference type="EMBL" id="VDK20226.1"/>
    </source>
</evidence>
<sequence length="66" mass="7309">MSTYELTVQVIEIRAQLKRCLTTTSLVPIRSSTGLGVLSGSEAKFRVRGSAEHWLAHREALGRRSP</sequence>
<name>A0A3P6N4S9_TAEAS</name>
<accession>A0A3P6N4S9</accession>
<gene>
    <name evidence="1" type="ORF">TASK_LOCUS94</name>
</gene>
<dbReference type="AlphaFoldDB" id="A0A3P6N4S9"/>
<proteinExistence type="predicted"/>
<evidence type="ECO:0000313" key="2">
    <source>
        <dbReference type="Proteomes" id="UP000282613"/>
    </source>
</evidence>
<dbReference type="EMBL" id="UYRS01000008">
    <property type="protein sequence ID" value="VDK20226.1"/>
    <property type="molecule type" value="Genomic_DNA"/>
</dbReference>
<protein>
    <submittedName>
        <fullName evidence="1">Uncharacterized protein</fullName>
    </submittedName>
</protein>
<dbReference type="Proteomes" id="UP000282613">
    <property type="component" value="Unassembled WGS sequence"/>
</dbReference>
<keyword evidence="2" id="KW-1185">Reference proteome</keyword>